<feature type="transmembrane region" description="Helical" evidence="6">
    <location>
        <begin position="503"/>
        <end position="526"/>
    </location>
</feature>
<dbReference type="InterPro" id="IPR050833">
    <property type="entry name" value="Poly_Biosynth_Transport"/>
</dbReference>
<keyword evidence="3 6" id="KW-0812">Transmembrane</keyword>
<dbReference type="AlphaFoldDB" id="A0A9D1E7Y2"/>
<feature type="transmembrane region" description="Helical" evidence="6">
    <location>
        <begin position="382"/>
        <end position="405"/>
    </location>
</feature>
<name>A0A9D1E7Y2_9FIRM</name>
<dbReference type="GO" id="GO:0005886">
    <property type="term" value="C:plasma membrane"/>
    <property type="evidence" value="ECO:0007669"/>
    <property type="project" value="UniProtKB-SubCell"/>
</dbReference>
<dbReference type="InterPro" id="IPR002797">
    <property type="entry name" value="Polysacc_synth"/>
</dbReference>
<reference evidence="7" key="2">
    <citation type="journal article" date="2021" name="PeerJ">
        <title>Extensive microbial diversity within the chicken gut microbiome revealed by metagenomics and culture.</title>
        <authorList>
            <person name="Gilroy R."/>
            <person name="Ravi A."/>
            <person name="Getino M."/>
            <person name="Pursley I."/>
            <person name="Horton D.L."/>
            <person name="Alikhan N.F."/>
            <person name="Baker D."/>
            <person name="Gharbi K."/>
            <person name="Hall N."/>
            <person name="Watson M."/>
            <person name="Adriaenssens E.M."/>
            <person name="Foster-Nyarko E."/>
            <person name="Jarju S."/>
            <person name="Secka A."/>
            <person name="Antonio M."/>
            <person name="Oren A."/>
            <person name="Chaudhuri R.R."/>
            <person name="La Ragione R."/>
            <person name="Hildebrand F."/>
            <person name="Pallen M.J."/>
        </authorList>
    </citation>
    <scope>NUCLEOTIDE SEQUENCE</scope>
    <source>
        <strain evidence="7">ChiSjej5B23-6657</strain>
    </source>
</reference>
<dbReference type="PANTHER" id="PTHR30250:SF21">
    <property type="entry name" value="LIPID II FLIPPASE MURJ"/>
    <property type="match status" value="1"/>
</dbReference>
<feature type="transmembrane region" description="Helical" evidence="6">
    <location>
        <begin position="251"/>
        <end position="272"/>
    </location>
</feature>
<dbReference type="EMBL" id="DVHM01000035">
    <property type="protein sequence ID" value="HIR70059.1"/>
    <property type="molecule type" value="Genomic_DNA"/>
</dbReference>
<evidence type="ECO:0000256" key="1">
    <source>
        <dbReference type="ARBA" id="ARBA00004651"/>
    </source>
</evidence>
<feature type="transmembrane region" description="Helical" evidence="6">
    <location>
        <begin position="56"/>
        <end position="76"/>
    </location>
</feature>
<comment type="caution">
    <text evidence="7">The sequence shown here is derived from an EMBL/GenBank/DDBJ whole genome shotgun (WGS) entry which is preliminary data.</text>
</comment>
<protein>
    <submittedName>
        <fullName evidence="7">Polysaccharide biosynthesis protein</fullName>
    </submittedName>
</protein>
<reference evidence="7" key="1">
    <citation type="submission" date="2020-10" db="EMBL/GenBank/DDBJ databases">
        <authorList>
            <person name="Gilroy R."/>
        </authorList>
    </citation>
    <scope>NUCLEOTIDE SEQUENCE</scope>
    <source>
        <strain evidence="7">ChiSjej5B23-6657</strain>
    </source>
</reference>
<keyword evidence="2" id="KW-1003">Cell membrane</keyword>
<accession>A0A9D1E7Y2</accession>
<evidence type="ECO:0000256" key="6">
    <source>
        <dbReference type="SAM" id="Phobius"/>
    </source>
</evidence>
<evidence type="ECO:0000256" key="4">
    <source>
        <dbReference type="ARBA" id="ARBA00022989"/>
    </source>
</evidence>
<dbReference type="Proteomes" id="UP000823912">
    <property type="component" value="Unassembled WGS sequence"/>
</dbReference>
<gene>
    <name evidence="7" type="ORF">IAA55_02120</name>
</gene>
<feature type="transmembrane region" description="Helical" evidence="6">
    <location>
        <begin position="200"/>
        <end position="230"/>
    </location>
</feature>
<feature type="transmembrane region" description="Helical" evidence="6">
    <location>
        <begin position="474"/>
        <end position="497"/>
    </location>
</feature>
<dbReference type="InterPro" id="IPR024923">
    <property type="entry name" value="PG_synth_SpoVB"/>
</dbReference>
<sequence length="554" mass="59352">MSNKNIRKSDTGFLLQGTILAAASIISRIIGLVYRVPLTAIIGKTGNDFYGTAYEIYNIILLISSYSLPLAVSKLVAARMAKGQAKDAYRVLKGSLLFAGVSGTAAMAIVYFGADFFTGTLLKTPLSSIALKVLAPTLLIVAIVGVFRGFFQGLNTMMPSAISQIAEQIMNAVVSVVAAWLLFSYGAKVGAVLGDEDAYAAAYGAAGGTAGTLAGAAAALIFILFVFVTFRRRFLRKVRRDRTKVKEAFGTMMKVLILTTIPVLLSTTIYNISSIIDNGIFKNIAHLQGYDATQISEWWGVFTGQYKVLINVPVSIASAMSASCVPSLTAAFHAGEKKSVRTQIHSSTRFIMVIAIPCAVGMAVLAQPIMRLLFNDADPLSGQMMMAGAIAVVFYSLSTLSNGLLQGIDRLKVPVKNAAVALVLHIVFLVGCMLFFHLNIFAVVLANAFYALCMCVLNGLAVRRYSGTRQNLKTTYLVPIAASAVMGVAVFGSYRLLELLSGYNAVATIVSIIVGVAVYAVALLLMKGLTEEDLKRFPKGYLLVNIAKKLRLMK</sequence>
<evidence type="ECO:0000256" key="5">
    <source>
        <dbReference type="ARBA" id="ARBA00023136"/>
    </source>
</evidence>
<feature type="transmembrane region" description="Helical" evidence="6">
    <location>
        <begin position="96"/>
        <end position="117"/>
    </location>
</feature>
<feature type="transmembrane region" description="Helical" evidence="6">
    <location>
        <begin position="350"/>
        <end position="370"/>
    </location>
</feature>
<keyword evidence="4 6" id="KW-1133">Transmembrane helix</keyword>
<feature type="transmembrane region" description="Helical" evidence="6">
    <location>
        <begin position="417"/>
        <end position="436"/>
    </location>
</feature>
<dbReference type="CDD" id="cd13124">
    <property type="entry name" value="MATE_SpoVB_like"/>
    <property type="match status" value="1"/>
</dbReference>
<proteinExistence type="predicted"/>
<dbReference type="PIRSF" id="PIRSF038958">
    <property type="entry name" value="PG_synth_SpoVB"/>
    <property type="match status" value="1"/>
</dbReference>
<organism evidence="7 8">
    <name type="scientific">Candidatus Pullilachnospira gallistercoris</name>
    <dbReference type="NCBI Taxonomy" id="2840911"/>
    <lineage>
        <taxon>Bacteria</taxon>
        <taxon>Bacillati</taxon>
        <taxon>Bacillota</taxon>
        <taxon>Clostridia</taxon>
        <taxon>Lachnospirales</taxon>
        <taxon>Lachnospiraceae</taxon>
        <taxon>Lachnospiraceae incertae sedis</taxon>
        <taxon>Candidatus Pullilachnospira</taxon>
    </lineage>
</organism>
<feature type="transmembrane region" description="Helical" evidence="6">
    <location>
        <begin position="172"/>
        <end position="194"/>
    </location>
</feature>
<keyword evidence="5 6" id="KW-0472">Membrane</keyword>
<dbReference type="Pfam" id="PF01943">
    <property type="entry name" value="Polysacc_synt"/>
    <property type="match status" value="1"/>
</dbReference>
<feature type="transmembrane region" description="Helical" evidence="6">
    <location>
        <begin position="442"/>
        <end position="462"/>
    </location>
</feature>
<evidence type="ECO:0000256" key="2">
    <source>
        <dbReference type="ARBA" id="ARBA00022475"/>
    </source>
</evidence>
<evidence type="ECO:0000313" key="7">
    <source>
        <dbReference type="EMBL" id="HIR70059.1"/>
    </source>
</evidence>
<comment type="subcellular location">
    <subcellularLocation>
        <location evidence="1">Cell membrane</location>
        <topology evidence="1">Multi-pass membrane protein</topology>
    </subcellularLocation>
</comment>
<evidence type="ECO:0000256" key="3">
    <source>
        <dbReference type="ARBA" id="ARBA00022692"/>
    </source>
</evidence>
<feature type="transmembrane region" description="Helical" evidence="6">
    <location>
        <begin position="12"/>
        <end position="36"/>
    </location>
</feature>
<dbReference type="PANTHER" id="PTHR30250">
    <property type="entry name" value="PST FAMILY PREDICTED COLANIC ACID TRANSPORTER"/>
    <property type="match status" value="1"/>
</dbReference>
<feature type="transmembrane region" description="Helical" evidence="6">
    <location>
        <begin position="308"/>
        <end position="329"/>
    </location>
</feature>
<feature type="transmembrane region" description="Helical" evidence="6">
    <location>
        <begin position="129"/>
        <end position="151"/>
    </location>
</feature>
<evidence type="ECO:0000313" key="8">
    <source>
        <dbReference type="Proteomes" id="UP000823912"/>
    </source>
</evidence>